<keyword evidence="3" id="KW-0732">Signal</keyword>
<protein>
    <recommendedName>
        <fullName evidence="2">alpha-galactosidase</fullName>
        <ecNumber evidence="2">3.2.1.22</ecNumber>
    </recommendedName>
</protein>
<keyword evidence="8" id="KW-1185">Reference proteome</keyword>
<keyword evidence="4" id="KW-0378">Hydrolase</keyword>
<evidence type="ECO:0000256" key="2">
    <source>
        <dbReference type="ARBA" id="ARBA00012755"/>
    </source>
</evidence>
<dbReference type="Pfam" id="PF17801">
    <property type="entry name" value="Melibiase_C"/>
    <property type="match status" value="1"/>
</dbReference>
<keyword evidence="5" id="KW-0326">Glycosidase</keyword>
<dbReference type="Gene3D" id="3.20.20.70">
    <property type="entry name" value="Aldolase class I"/>
    <property type="match status" value="1"/>
</dbReference>
<reference evidence="7 8" key="1">
    <citation type="journal article" date="2016" name="G3 (Bethesda)">
        <title>First Draft Assembly and Annotation of the Genome of a California Endemic Oak Quercus lobata Nee (Fagaceae).</title>
        <authorList>
            <person name="Sork V.L."/>
            <person name="Fitz-Gibbon S.T."/>
            <person name="Puiu D."/>
            <person name="Crepeau M."/>
            <person name="Gugger P.F."/>
            <person name="Sherman R."/>
            <person name="Stevens K."/>
            <person name="Langley C.H."/>
            <person name="Pellegrini M."/>
            <person name="Salzberg S.L."/>
        </authorList>
    </citation>
    <scope>NUCLEOTIDE SEQUENCE [LARGE SCALE GENOMIC DNA]</scope>
    <source>
        <strain evidence="7 8">cv. SW786</strain>
    </source>
</reference>
<dbReference type="InterPro" id="IPR002241">
    <property type="entry name" value="Glyco_hydro_27"/>
</dbReference>
<accession>A0A7N2L9T6</accession>
<dbReference type="InterPro" id="IPR013785">
    <property type="entry name" value="Aldolase_TIM"/>
</dbReference>
<comment type="catalytic activity">
    <reaction evidence="1">
        <text>Hydrolysis of terminal, non-reducing alpha-D-galactose residues in alpha-D-galactosides, including galactose oligosaccharides, galactomannans and galactolipids.</text>
        <dbReference type="EC" id="3.2.1.22"/>
    </reaction>
</comment>
<evidence type="ECO:0000256" key="3">
    <source>
        <dbReference type="ARBA" id="ARBA00022729"/>
    </source>
</evidence>
<evidence type="ECO:0000256" key="1">
    <source>
        <dbReference type="ARBA" id="ARBA00001255"/>
    </source>
</evidence>
<dbReference type="EMBL" id="LRBV02000003">
    <property type="status" value="NOT_ANNOTATED_CDS"/>
    <property type="molecule type" value="Genomic_DNA"/>
</dbReference>
<dbReference type="PANTHER" id="PTHR11452:SF42">
    <property type="entry name" value="ALPHA-GALACTOSIDASE"/>
    <property type="match status" value="1"/>
</dbReference>
<proteinExistence type="predicted"/>
<dbReference type="Gramene" id="QL03p057114:mrna">
    <property type="protein sequence ID" value="QL03p057114:mrna"/>
    <property type="gene ID" value="QL03p057114"/>
</dbReference>
<dbReference type="InterPro" id="IPR013780">
    <property type="entry name" value="Glyco_hydro_b"/>
</dbReference>
<name>A0A7N2L9T6_QUELO</name>
<dbReference type="Proteomes" id="UP000594261">
    <property type="component" value="Chromosome 3"/>
</dbReference>
<evidence type="ECO:0000256" key="5">
    <source>
        <dbReference type="ARBA" id="ARBA00023295"/>
    </source>
</evidence>
<evidence type="ECO:0000256" key="4">
    <source>
        <dbReference type="ARBA" id="ARBA00022801"/>
    </source>
</evidence>
<dbReference type="Gene3D" id="2.60.40.1180">
    <property type="entry name" value="Golgi alpha-mannosidase II"/>
    <property type="match status" value="1"/>
</dbReference>
<organism evidence="7 8">
    <name type="scientific">Quercus lobata</name>
    <name type="common">Valley oak</name>
    <dbReference type="NCBI Taxonomy" id="97700"/>
    <lineage>
        <taxon>Eukaryota</taxon>
        <taxon>Viridiplantae</taxon>
        <taxon>Streptophyta</taxon>
        <taxon>Embryophyta</taxon>
        <taxon>Tracheophyta</taxon>
        <taxon>Spermatophyta</taxon>
        <taxon>Magnoliopsida</taxon>
        <taxon>eudicotyledons</taxon>
        <taxon>Gunneridae</taxon>
        <taxon>Pentapetalae</taxon>
        <taxon>rosids</taxon>
        <taxon>fabids</taxon>
        <taxon>Fagales</taxon>
        <taxon>Fagaceae</taxon>
        <taxon>Quercus</taxon>
    </lineage>
</organism>
<dbReference type="InParanoid" id="A0A7N2L9T6"/>
<dbReference type="SUPFAM" id="SSF51011">
    <property type="entry name" value="Glycosyl hydrolase domain"/>
    <property type="match status" value="1"/>
</dbReference>
<dbReference type="OMA" id="SCMCHEL"/>
<evidence type="ECO:0000313" key="7">
    <source>
        <dbReference type="EnsemblPlants" id="QL03p057114:mrna"/>
    </source>
</evidence>
<evidence type="ECO:0000259" key="6">
    <source>
        <dbReference type="Pfam" id="PF17801"/>
    </source>
</evidence>
<feature type="domain" description="Alpha galactosidase C-terminal" evidence="6">
    <location>
        <begin position="49"/>
        <end position="125"/>
    </location>
</feature>
<dbReference type="InterPro" id="IPR041233">
    <property type="entry name" value="Melibiase_C"/>
</dbReference>
<reference evidence="7" key="2">
    <citation type="submission" date="2021-01" db="UniProtKB">
        <authorList>
            <consortium name="EnsemblPlants"/>
        </authorList>
    </citation>
    <scope>IDENTIFICATION</scope>
</reference>
<dbReference type="GO" id="GO:0005975">
    <property type="term" value="P:carbohydrate metabolic process"/>
    <property type="evidence" value="ECO:0007669"/>
    <property type="project" value="InterPro"/>
</dbReference>
<dbReference type="EnsemblPlants" id="QL03p057114:mrna">
    <property type="protein sequence ID" value="QL03p057114:mrna"/>
    <property type="gene ID" value="QL03p057114"/>
</dbReference>
<sequence length="130" mass="14353">MAKSPLMFGGDVRNLDNATYDLITNEIVLEINSFSSNNMEACFPYVTNGARSWIATGRDGEVYLAFFNVNTDQTEITAMTSDMAKVLPAKNLSSCMCHELWSGRDCEVLKQSLSKAVASHGCELFIMFCS</sequence>
<evidence type="ECO:0000313" key="8">
    <source>
        <dbReference type="Proteomes" id="UP000594261"/>
    </source>
</evidence>
<dbReference type="EC" id="3.2.1.22" evidence="2"/>
<dbReference type="GO" id="GO:0004557">
    <property type="term" value="F:alpha-galactosidase activity"/>
    <property type="evidence" value="ECO:0007669"/>
    <property type="project" value="UniProtKB-EC"/>
</dbReference>
<dbReference type="AlphaFoldDB" id="A0A7N2L9T6"/>
<dbReference type="PANTHER" id="PTHR11452">
    <property type="entry name" value="ALPHA-GALACTOSIDASE/ALPHA-N-ACETYLGALACTOSAMINIDASE"/>
    <property type="match status" value="1"/>
</dbReference>